<feature type="binding site" evidence="8">
    <location>
        <begin position="112"/>
        <end position="115"/>
    </location>
    <ligand>
        <name>(6S)-5,6,7,8-tetrahydrofolate</name>
        <dbReference type="ChEBI" id="CHEBI:57453"/>
    </ligand>
</feature>
<dbReference type="GO" id="GO:0004479">
    <property type="term" value="F:methionyl-tRNA formyltransferase activity"/>
    <property type="evidence" value="ECO:0007669"/>
    <property type="project" value="UniProtKB-EC"/>
</dbReference>
<keyword evidence="5 8" id="KW-0808">Transferase</keyword>
<feature type="domain" description="Formyl transferase C-terminal" evidence="10">
    <location>
        <begin position="206"/>
        <end position="301"/>
    </location>
</feature>
<dbReference type="PANTHER" id="PTHR11138:SF5">
    <property type="entry name" value="METHIONYL-TRNA FORMYLTRANSFERASE, MITOCHONDRIAL"/>
    <property type="match status" value="1"/>
</dbReference>
<dbReference type="NCBIfam" id="TIGR00460">
    <property type="entry name" value="fmt"/>
    <property type="match status" value="1"/>
</dbReference>
<dbReference type="EC" id="2.1.2.9" evidence="3 8"/>
<dbReference type="InterPro" id="IPR005793">
    <property type="entry name" value="Formyl_trans_C"/>
</dbReference>
<evidence type="ECO:0000256" key="7">
    <source>
        <dbReference type="ARBA" id="ARBA00048558"/>
    </source>
</evidence>
<name>A0ABQ0CC38_9PROT</name>
<dbReference type="CDD" id="cd08646">
    <property type="entry name" value="FMT_core_Met-tRNA-FMT_N"/>
    <property type="match status" value="1"/>
</dbReference>
<dbReference type="Pfam" id="PF00551">
    <property type="entry name" value="Formyl_trans_N"/>
    <property type="match status" value="1"/>
</dbReference>
<evidence type="ECO:0000313" key="12">
    <source>
        <dbReference type="Proteomes" id="UP001628193"/>
    </source>
</evidence>
<dbReference type="RefSeq" id="WP_420906175.1">
    <property type="nucleotide sequence ID" value="NZ_BAAFGK010000005.1"/>
</dbReference>
<dbReference type="EMBL" id="BAAFGK010000005">
    <property type="protein sequence ID" value="GAB0058453.1"/>
    <property type="molecule type" value="Genomic_DNA"/>
</dbReference>
<sequence length="310" mass="32847">MTPWRIVYMGTPDFAVPALKALLDGPDSVVGVFTQPDRPTGRGMHMRASPVKEVALAHGLALFQPERLKNPEALADLIALTPDLIVVAAYGQILPEAVLALPPQGCINVHASLLPRWRGAAPIHRALLAGDSESGVAIMRMEKGLDTGPILSMESIPLPDGMTGGALHDALAELGARLLLQTIARLKTGEIQARPQPDEGVTYAAKLTNADEPIDFTASAEMARRRILALNPWPGAVARLDGQAVKLLACRLGMGSGTPGTTLALHTDGPEVACGKGSIVITELQPAGKRRMSAGDWLRGRGMRLEGVWE</sequence>
<gene>
    <name evidence="8 11" type="primary">fmt</name>
    <name evidence="11" type="ORF">SIID45300_02802</name>
</gene>
<evidence type="ECO:0000313" key="11">
    <source>
        <dbReference type="EMBL" id="GAB0058453.1"/>
    </source>
</evidence>
<dbReference type="InterPro" id="IPR002376">
    <property type="entry name" value="Formyl_transf_N"/>
</dbReference>
<comment type="catalytic activity">
    <reaction evidence="7 8">
        <text>L-methionyl-tRNA(fMet) + (6R)-10-formyltetrahydrofolate = N-formyl-L-methionyl-tRNA(fMet) + (6S)-5,6,7,8-tetrahydrofolate + H(+)</text>
        <dbReference type="Rhea" id="RHEA:24380"/>
        <dbReference type="Rhea" id="RHEA-COMP:9952"/>
        <dbReference type="Rhea" id="RHEA-COMP:9953"/>
        <dbReference type="ChEBI" id="CHEBI:15378"/>
        <dbReference type="ChEBI" id="CHEBI:57453"/>
        <dbReference type="ChEBI" id="CHEBI:78530"/>
        <dbReference type="ChEBI" id="CHEBI:78844"/>
        <dbReference type="ChEBI" id="CHEBI:195366"/>
        <dbReference type="EC" id="2.1.2.9"/>
    </reaction>
</comment>
<feature type="domain" description="Formyl transferase N-terminal" evidence="9">
    <location>
        <begin position="5"/>
        <end position="183"/>
    </location>
</feature>
<comment type="similarity">
    <text evidence="2 8">Belongs to the Fmt family.</text>
</comment>
<dbReference type="SUPFAM" id="SSF53328">
    <property type="entry name" value="Formyltransferase"/>
    <property type="match status" value="1"/>
</dbReference>
<dbReference type="InterPro" id="IPR037022">
    <property type="entry name" value="Formyl_trans_C_sf"/>
</dbReference>
<evidence type="ECO:0000256" key="2">
    <source>
        <dbReference type="ARBA" id="ARBA00010699"/>
    </source>
</evidence>
<comment type="function">
    <text evidence="1 8">Attaches a formyl group to the free amino group of methionyl-tRNA(fMet). The formyl group appears to play a dual role in the initiator identity of N-formylmethionyl-tRNA by promoting its recognition by IF2 and preventing the misappropriation of this tRNA by the elongation apparatus.</text>
</comment>
<reference evidence="11 12" key="1">
    <citation type="submission" date="2024-09" db="EMBL/GenBank/DDBJ databases">
        <title>Draft genome sequence of Candidatus Magnetaquicoccaceae bacterium FCR-1.</title>
        <authorList>
            <person name="Shimoshige H."/>
            <person name="Shimamura S."/>
            <person name="Taoka A."/>
            <person name="Kobayashi H."/>
            <person name="Maekawa T."/>
        </authorList>
    </citation>
    <scope>NUCLEOTIDE SEQUENCE [LARGE SCALE GENOMIC DNA]</scope>
    <source>
        <strain evidence="11 12">FCR-1</strain>
    </source>
</reference>
<dbReference type="InterPro" id="IPR041711">
    <property type="entry name" value="Met-tRNA-FMT_N"/>
</dbReference>
<dbReference type="PANTHER" id="PTHR11138">
    <property type="entry name" value="METHIONYL-TRNA FORMYLTRANSFERASE"/>
    <property type="match status" value="1"/>
</dbReference>
<evidence type="ECO:0000259" key="10">
    <source>
        <dbReference type="Pfam" id="PF02911"/>
    </source>
</evidence>
<comment type="caution">
    <text evidence="11">The sequence shown here is derived from an EMBL/GenBank/DDBJ whole genome shotgun (WGS) entry which is preliminary data.</text>
</comment>
<proteinExistence type="inferred from homology"/>
<dbReference type="Pfam" id="PF02911">
    <property type="entry name" value="Formyl_trans_C"/>
    <property type="match status" value="1"/>
</dbReference>
<dbReference type="InterPro" id="IPR036477">
    <property type="entry name" value="Formyl_transf_N_sf"/>
</dbReference>
<evidence type="ECO:0000256" key="3">
    <source>
        <dbReference type="ARBA" id="ARBA00012261"/>
    </source>
</evidence>
<dbReference type="InterPro" id="IPR011034">
    <property type="entry name" value="Formyl_transferase-like_C_sf"/>
</dbReference>
<organism evidence="11 12">
    <name type="scientific">Candidatus Magnetaquiglobus chichijimensis</name>
    <dbReference type="NCBI Taxonomy" id="3141448"/>
    <lineage>
        <taxon>Bacteria</taxon>
        <taxon>Pseudomonadati</taxon>
        <taxon>Pseudomonadota</taxon>
        <taxon>Magnetococcia</taxon>
        <taxon>Magnetococcales</taxon>
        <taxon>Candidatus Magnetaquicoccaceae</taxon>
        <taxon>Candidatus Magnetaquiglobus</taxon>
    </lineage>
</organism>
<protein>
    <recommendedName>
        <fullName evidence="4 8">Methionyl-tRNA formyltransferase</fullName>
        <ecNumber evidence="3 8">2.1.2.9</ecNumber>
    </recommendedName>
</protein>
<keyword evidence="12" id="KW-1185">Reference proteome</keyword>
<dbReference type="CDD" id="cd08704">
    <property type="entry name" value="Met_tRNA_FMT_C"/>
    <property type="match status" value="1"/>
</dbReference>
<evidence type="ECO:0000256" key="5">
    <source>
        <dbReference type="ARBA" id="ARBA00022679"/>
    </source>
</evidence>
<evidence type="ECO:0000259" key="9">
    <source>
        <dbReference type="Pfam" id="PF00551"/>
    </source>
</evidence>
<dbReference type="Proteomes" id="UP001628193">
    <property type="component" value="Unassembled WGS sequence"/>
</dbReference>
<dbReference type="SUPFAM" id="SSF50486">
    <property type="entry name" value="FMT C-terminal domain-like"/>
    <property type="match status" value="1"/>
</dbReference>
<dbReference type="InterPro" id="IPR044135">
    <property type="entry name" value="Met-tRNA-FMT_C"/>
</dbReference>
<keyword evidence="6 8" id="KW-0648">Protein biosynthesis</keyword>
<evidence type="ECO:0000256" key="1">
    <source>
        <dbReference type="ARBA" id="ARBA00002606"/>
    </source>
</evidence>
<dbReference type="Gene3D" id="3.40.50.170">
    <property type="entry name" value="Formyl transferase, N-terminal domain"/>
    <property type="match status" value="1"/>
</dbReference>
<dbReference type="InterPro" id="IPR005794">
    <property type="entry name" value="Fmt"/>
</dbReference>
<evidence type="ECO:0000256" key="6">
    <source>
        <dbReference type="ARBA" id="ARBA00022917"/>
    </source>
</evidence>
<evidence type="ECO:0000256" key="8">
    <source>
        <dbReference type="HAMAP-Rule" id="MF_00182"/>
    </source>
</evidence>
<accession>A0ABQ0CC38</accession>
<dbReference type="HAMAP" id="MF_00182">
    <property type="entry name" value="Formyl_trans"/>
    <property type="match status" value="1"/>
</dbReference>
<evidence type="ECO:0000256" key="4">
    <source>
        <dbReference type="ARBA" id="ARBA00016014"/>
    </source>
</evidence>
<dbReference type="Gene3D" id="3.10.25.10">
    <property type="entry name" value="Formyl transferase, C-terminal domain"/>
    <property type="match status" value="1"/>
</dbReference>